<dbReference type="SUPFAM" id="SSF158832">
    <property type="entry name" value="Tex N-terminal region-like"/>
    <property type="match status" value="1"/>
</dbReference>
<dbReference type="Proteomes" id="UP000267096">
    <property type="component" value="Unassembled WGS sequence"/>
</dbReference>
<dbReference type="InterPro" id="IPR023319">
    <property type="entry name" value="Tex-like_HTH_dom_sf"/>
</dbReference>
<reference evidence="4" key="1">
    <citation type="submission" date="2017-02" db="UniProtKB">
        <authorList>
            <consortium name="WormBaseParasite"/>
        </authorList>
    </citation>
    <scope>IDENTIFICATION</scope>
</reference>
<accession>A0A0M3JKA7</accession>
<name>A0A0M3JKA7_ANISI</name>
<evidence type="ECO:0000313" key="4">
    <source>
        <dbReference type="WBParaSite" id="ASIM_0000808001-mRNA-1"/>
    </source>
</evidence>
<dbReference type="InterPro" id="IPR018974">
    <property type="entry name" value="Tex-like_N"/>
</dbReference>
<keyword evidence="3" id="KW-1185">Reference proteome</keyword>
<feature type="domain" description="Tex-like protein N-terminal" evidence="1">
    <location>
        <begin position="11"/>
        <end position="60"/>
    </location>
</feature>
<organism evidence="4">
    <name type="scientific">Anisakis simplex</name>
    <name type="common">Herring worm</name>
    <dbReference type="NCBI Taxonomy" id="6269"/>
    <lineage>
        <taxon>Eukaryota</taxon>
        <taxon>Metazoa</taxon>
        <taxon>Ecdysozoa</taxon>
        <taxon>Nematoda</taxon>
        <taxon>Chromadorea</taxon>
        <taxon>Rhabditida</taxon>
        <taxon>Spirurina</taxon>
        <taxon>Ascaridomorpha</taxon>
        <taxon>Ascaridoidea</taxon>
        <taxon>Anisakidae</taxon>
        <taxon>Anisakis</taxon>
        <taxon>Anisakis simplex complex</taxon>
    </lineage>
</organism>
<reference evidence="2 3" key="2">
    <citation type="submission" date="2018-11" db="EMBL/GenBank/DDBJ databases">
        <authorList>
            <consortium name="Pathogen Informatics"/>
        </authorList>
    </citation>
    <scope>NUCLEOTIDE SEQUENCE [LARGE SCALE GENOMIC DNA]</scope>
</reference>
<protein>
    <submittedName>
        <fullName evidence="4">Tex_N domain-containing protein</fullName>
    </submittedName>
</protein>
<evidence type="ECO:0000313" key="3">
    <source>
        <dbReference type="Proteomes" id="UP000267096"/>
    </source>
</evidence>
<evidence type="ECO:0000259" key="1">
    <source>
        <dbReference type="Pfam" id="PF09371"/>
    </source>
</evidence>
<dbReference type="OrthoDB" id="5797875at2759"/>
<dbReference type="AlphaFoldDB" id="A0A0M3JKA7"/>
<dbReference type="Gene3D" id="1.10.10.650">
    <property type="entry name" value="RuvA domain 2-like"/>
    <property type="match status" value="1"/>
</dbReference>
<dbReference type="EMBL" id="UYRR01019818">
    <property type="protein sequence ID" value="VDK30145.1"/>
    <property type="molecule type" value="Genomic_DNA"/>
</dbReference>
<evidence type="ECO:0000313" key="2">
    <source>
        <dbReference type="EMBL" id="VDK30145.1"/>
    </source>
</evidence>
<proteinExistence type="predicted"/>
<dbReference type="Pfam" id="PF09371">
    <property type="entry name" value="Tex_N"/>
    <property type="match status" value="1"/>
</dbReference>
<sequence>MHGIELRKNLQLGIARDISRNLVKLFEDGNEIAFIARYRRHLTDNASPDDLRHAFDAFTTAK</sequence>
<gene>
    <name evidence="2" type="ORF">ASIM_LOCUS7823</name>
</gene>
<dbReference type="WBParaSite" id="ASIM_0000808001-mRNA-1">
    <property type="protein sequence ID" value="ASIM_0000808001-mRNA-1"/>
    <property type="gene ID" value="ASIM_0000808001"/>
</dbReference>